<gene>
    <name evidence="1" type="ORF">RCF98_03340</name>
</gene>
<dbReference type="InterPro" id="IPR001451">
    <property type="entry name" value="Hexapep"/>
</dbReference>
<accession>A0ABY9MRY3</accession>
<dbReference type="InterPro" id="IPR011004">
    <property type="entry name" value="Trimer_LpxA-like_sf"/>
</dbReference>
<sequence length="179" mass="19309">MTIKRFENHVPDIHPTAFVDEMAYVSGQTTLAEGVSVWPSAVVRGDINRIIIGRLSNVQDGAVLHVTHGGEYTRPDGLPLIIGEEVTIGHRAVLHACTIGNRCLVGMGAIVLDAAVVEDDVIIGAGSLVPPGKVLESGHLYVGSPVKQARPLTEKERAYLRYSAEYYRKLAIRTQASEA</sequence>
<dbReference type="PANTHER" id="PTHR13061:SF56">
    <property type="entry name" value="PROTEIN YRDA"/>
    <property type="match status" value="1"/>
</dbReference>
<dbReference type="EMBL" id="CP133218">
    <property type="protein sequence ID" value="WML91394.1"/>
    <property type="molecule type" value="Genomic_DNA"/>
</dbReference>
<dbReference type="Proteomes" id="UP001236657">
    <property type="component" value="Chromosome"/>
</dbReference>
<keyword evidence="2" id="KW-1185">Reference proteome</keyword>
<dbReference type="InterPro" id="IPR050484">
    <property type="entry name" value="Transf_Hexapept/Carb_Anhydrase"/>
</dbReference>
<dbReference type="RefSeq" id="WP_308896161.1">
    <property type="nucleotide sequence ID" value="NZ_CP133218.1"/>
</dbReference>
<dbReference type="Gene3D" id="2.160.10.10">
    <property type="entry name" value="Hexapeptide repeat proteins"/>
    <property type="match status" value="1"/>
</dbReference>
<name>A0ABY9MRY3_9GAMM</name>
<evidence type="ECO:0000313" key="2">
    <source>
        <dbReference type="Proteomes" id="UP001236657"/>
    </source>
</evidence>
<dbReference type="SUPFAM" id="SSF51161">
    <property type="entry name" value="Trimeric LpxA-like enzymes"/>
    <property type="match status" value="1"/>
</dbReference>
<evidence type="ECO:0000313" key="1">
    <source>
        <dbReference type="EMBL" id="WML91394.1"/>
    </source>
</evidence>
<organism evidence="1 2">
    <name type="scientific">Thiothrix lacustris</name>
    <dbReference type="NCBI Taxonomy" id="525917"/>
    <lineage>
        <taxon>Bacteria</taxon>
        <taxon>Pseudomonadati</taxon>
        <taxon>Pseudomonadota</taxon>
        <taxon>Gammaproteobacteria</taxon>
        <taxon>Thiotrichales</taxon>
        <taxon>Thiotrichaceae</taxon>
        <taxon>Thiothrix</taxon>
    </lineage>
</organism>
<dbReference type="PANTHER" id="PTHR13061">
    <property type="entry name" value="DYNACTIN SUBUNIT P25"/>
    <property type="match status" value="1"/>
</dbReference>
<protein>
    <submittedName>
        <fullName evidence="1">Gamma carbonic anhydrase family protein</fullName>
    </submittedName>
</protein>
<dbReference type="Pfam" id="PF00132">
    <property type="entry name" value="Hexapep"/>
    <property type="match status" value="1"/>
</dbReference>
<dbReference type="InterPro" id="IPR047324">
    <property type="entry name" value="LbH_gamma_CA-like"/>
</dbReference>
<proteinExistence type="predicted"/>
<reference evidence="1 2" key="1">
    <citation type="submission" date="2023-08" db="EMBL/GenBank/DDBJ databases">
        <title>New molecular markers tilS and rpoB for phylogenetic and monitoring studies of the genus Thiothrix biodiversity.</title>
        <authorList>
            <person name="Ravin N.V."/>
            <person name="Smolyakov D."/>
            <person name="Markov N.D."/>
            <person name="Beletsky A.V."/>
            <person name="Mardanov A.V."/>
            <person name="Rudenko T.S."/>
            <person name="Grabovich M.Y."/>
        </authorList>
    </citation>
    <scope>NUCLEOTIDE SEQUENCE [LARGE SCALE GENOMIC DNA]</scope>
    <source>
        <strain evidence="1 2">MK1</strain>
    </source>
</reference>
<dbReference type="CDD" id="cd04645">
    <property type="entry name" value="LbH_gamma_CA_like"/>
    <property type="match status" value="1"/>
</dbReference>